<dbReference type="Proteomes" id="UP000886595">
    <property type="component" value="Unassembled WGS sequence"/>
</dbReference>
<reference evidence="1 2" key="1">
    <citation type="submission" date="2020-02" db="EMBL/GenBank/DDBJ databases">
        <authorList>
            <person name="Ma Q."/>
            <person name="Huang Y."/>
            <person name="Song X."/>
            <person name="Pei D."/>
        </authorList>
    </citation>
    <scope>NUCLEOTIDE SEQUENCE [LARGE SCALE GENOMIC DNA]</scope>
    <source>
        <strain evidence="1">Sxm20200214</strain>
        <tissue evidence="1">Leaf</tissue>
    </source>
</reference>
<comment type="caution">
    <text evidence="1">The sequence shown here is derived from an EMBL/GenBank/DDBJ whole genome shotgun (WGS) entry which is preliminary data.</text>
</comment>
<dbReference type="AlphaFoldDB" id="A0A8X7UWT7"/>
<name>A0A8X7UWT7_BRACI</name>
<dbReference type="EMBL" id="JAAMPC010000009">
    <property type="protein sequence ID" value="KAG2293654.1"/>
    <property type="molecule type" value="Genomic_DNA"/>
</dbReference>
<proteinExistence type="predicted"/>
<evidence type="ECO:0000313" key="2">
    <source>
        <dbReference type="Proteomes" id="UP000886595"/>
    </source>
</evidence>
<protein>
    <submittedName>
        <fullName evidence="1">Uncharacterized protein</fullName>
    </submittedName>
</protein>
<sequence>MDCWEVTGTWVNTKPVVSPAKKKDIKTMFKDIVDAMRERFGMCLKEIKYPAGKGGRCGEEGWYHHKTERDIISKHYPST</sequence>
<organism evidence="1 2">
    <name type="scientific">Brassica carinata</name>
    <name type="common">Ethiopian mustard</name>
    <name type="synonym">Abyssinian cabbage</name>
    <dbReference type="NCBI Taxonomy" id="52824"/>
    <lineage>
        <taxon>Eukaryota</taxon>
        <taxon>Viridiplantae</taxon>
        <taxon>Streptophyta</taxon>
        <taxon>Embryophyta</taxon>
        <taxon>Tracheophyta</taxon>
        <taxon>Spermatophyta</taxon>
        <taxon>Magnoliopsida</taxon>
        <taxon>eudicotyledons</taxon>
        <taxon>Gunneridae</taxon>
        <taxon>Pentapetalae</taxon>
        <taxon>rosids</taxon>
        <taxon>malvids</taxon>
        <taxon>Brassicales</taxon>
        <taxon>Brassicaceae</taxon>
        <taxon>Brassiceae</taxon>
        <taxon>Brassica</taxon>
    </lineage>
</organism>
<accession>A0A8X7UWT7</accession>
<gene>
    <name evidence="1" type="ORF">Bca52824_040323</name>
</gene>
<keyword evidence="2" id="KW-1185">Reference proteome</keyword>
<evidence type="ECO:0000313" key="1">
    <source>
        <dbReference type="EMBL" id="KAG2293654.1"/>
    </source>
</evidence>